<evidence type="ECO:0000313" key="3">
    <source>
        <dbReference type="EMBL" id="KAK4764248.1"/>
    </source>
</evidence>
<gene>
    <name evidence="3" type="ORF">SAY87_013686</name>
</gene>
<dbReference type="Proteomes" id="UP001345219">
    <property type="component" value="Chromosome 11"/>
</dbReference>
<dbReference type="InterPro" id="IPR043424">
    <property type="entry name" value="BLT-like"/>
</dbReference>
<evidence type="ECO:0000256" key="2">
    <source>
        <dbReference type="SAM" id="MobiDB-lite"/>
    </source>
</evidence>
<evidence type="ECO:0000313" key="4">
    <source>
        <dbReference type="Proteomes" id="UP001345219"/>
    </source>
</evidence>
<feature type="coiled-coil region" evidence="1">
    <location>
        <begin position="196"/>
        <end position="304"/>
    </location>
</feature>
<keyword evidence="4" id="KW-1185">Reference proteome</keyword>
<evidence type="ECO:0000256" key="1">
    <source>
        <dbReference type="SAM" id="Coils"/>
    </source>
</evidence>
<protein>
    <submittedName>
        <fullName evidence="3">Uncharacterized protein</fullName>
    </submittedName>
</protein>
<dbReference type="EMBL" id="JAXIOK010000008">
    <property type="protein sequence ID" value="KAK4764248.1"/>
    <property type="molecule type" value="Genomic_DNA"/>
</dbReference>
<dbReference type="PANTHER" id="PTHR31071:SF16">
    <property type="entry name" value="MYB-LIKE PROTEIN Z ISOFORM X1"/>
    <property type="match status" value="1"/>
</dbReference>
<reference evidence="3 4" key="1">
    <citation type="journal article" date="2023" name="Hortic Res">
        <title>Pangenome of water caltrop reveals structural variations and asymmetric subgenome divergence after allopolyploidization.</title>
        <authorList>
            <person name="Zhang X."/>
            <person name="Chen Y."/>
            <person name="Wang L."/>
            <person name="Yuan Y."/>
            <person name="Fang M."/>
            <person name="Shi L."/>
            <person name="Lu R."/>
            <person name="Comes H.P."/>
            <person name="Ma Y."/>
            <person name="Chen Y."/>
            <person name="Huang G."/>
            <person name="Zhou Y."/>
            <person name="Zheng Z."/>
            <person name="Qiu Y."/>
        </authorList>
    </citation>
    <scope>NUCLEOTIDE SEQUENCE [LARGE SCALE GENOMIC DNA]</scope>
    <source>
        <tissue evidence="3">Roots</tissue>
    </source>
</reference>
<keyword evidence="1" id="KW-0175">Coiled coil</keyword>
<proteinExistence type="predicted"/>
<accession>A0AAN7K939</accession>
<comment type="caution">
    <text evidence="3">The sequence shown here is derived from an EMBL/GenBank/DDBJ whole genome shotgun (WGS) entry which is preliminary data.</text>
</comment>
<feature type="region of interest" description="Disordered" evidence="2">
    <location>
        <begin position="1"/>
        <end position="35"/>
    </location>
</feature>
<organism evidence="3 4">
    <name type="scientific">Trapa incisa</name>
    <dbReference type="NCBI Taxonomy" id="236973"/>
    <lineage>
        <taxon>Eukaryota</taxon>
        <taxon>Viridiplantae</taxon>
        <taxon>Streptophyta</taxon>
        <taxon>Embryophyta</taxon>
        <taxon>Tracheophyta</taxon>
        <taxon>Spermatophyta</taxon>
        <taxon>Magnoliopsida</taxon>
        <taxon>eudicotyledons</taxon>
        <taxon>Gunneridae</taxon>
        <taxon>Pentapetalae</taxon>
        <taxon>rosids</taxon>
        <taxon>malvids</taxon>
        <taxon>Myrtales</taxon>
        <taxon>Lythraceae</taxon>
        <taxon>Trapa</taxon>
    </lineage>
</organism>
<name>A0AAN7K939_9MYRT</name>
<dbReference type="AlphaFoldDB" id="A0AAN7K939"/>
<sequence>MSRLYDPAFSSFSEGMMNRPEGGRHRRRASAPVGPEALQLSDYTGVSGGQEGSITYARVVETELHSLSKNRTADLIVMKKTRLRDLSNSLMASKELLEVLNRAQGFRKQQPSTVPLIFAMRDELDRAWFHIEQLVHESTARRSEIELFYTQFAEETAAWEKKERRRLLNAIAHIAEELEMEKTHRRLSEKLNKKLAKEISNMKSSFSEAVKELESERRTKEILEQFCDELAQGIGDDRAEVERLKMELAKVLKEVEKEREMMQLADVLREERVRMKLAEAKYHFEEKNASVEMLKDELESYLKAMALRGEGRSLQIGGRWTNQ</sequence>
<dbReference type="PANTHER" id="PTHR31071">
    <property type="entry name" value="GB|AAF24581.1"/>
    <property type="match status" value="1"/>
</dbReference>